<evidence type="ECO:0000259" key="4">
    <source>
        <dbReference type="Pfam" id="PF10355"/>
    </source>
</evidence>
<keyword evidence="2" id="KW-1133">Transmembrane helix</keyword>
<dbReference type="EMBL" id="DF196775">
    <property type="protein sequence ID" value="GAC73326.1"/>
    <property type="molecule type" value="Genomic_DNA"/>
</dbReference>
<feature type="transmembrane region" description="Helical" evidence="2">
    <location>
        <begin position="346"/>
        <end position="365"/>
    </location>
</feature>
<feature type="transmembrane region" description="Helical" evidence="2">
    <location>
        <begin position="251"/>
        <end position="275"/>
    </location>
</feature>
<feature type="compositionally biased region" description="Low complexity" evidence="1">
    <location>
        <begin position="514"/>
        <end position="541"/>
    </location>
</feature>
<dbReference type="PANTHER" id="PTHR31685:SF2">
    <property type="entry name" value="PROTEIN YTP1"/>
    <property type="match status" value="1"/>
</dbReference>
<feature type="transmembrane region" description="Helical" evidence="2">
    <location>
        <begin position="315"/>
        <end position="334"/>
    </location>
</feature>
<evidence type="ECO:0000313" key="6">
    <source>
        <dbReference type="Proteomes" id="UP000011976"/>
    </source>
</evidence>
<accession>M9LNF0</accession>
<evidence type="ECO:0000259" key="3">
    <source>
        <dbReference type="Pfam" id="PF10348"/>
    </source>
</evidence>
<dbReference type="AlphaFoldDB" id="M9LNF0"/>
<keyword evidence="2" id="KW-0812">Transmembrane</keyword>
<evidence type="ECO:0008006" key="7">
    <source>
        <dbReference type="Google" id="ProtNLM"/>
    </source>
</evidence>
<dbReference type="InterPro" id="IPR018825">
    <property type="entry name" value="DUF2427"/>
</dbReference>
<dbReference type="Proteomes" id="UP000011976">
    <property type="component" value="Unassembled WGS sequence"/>
</dbReference>
<evidence type="ECO:0000256" key="2">
    <source>
        <dbReference type="SAM" id="Phobius"/>
    </source>
</evidence>
<evidence type="ECO:0000313" key="5">
    <source>
        <dbReference type="EMBL" id="GAC73326.1"/>
    </source>
</evidence>
<keyword evidence="2" id="KW-0472">Membrane</keyword>
<feature type="transmembrane region" description="Helical" evidence="2">
    <location>
        <begin position="143"/>
        <end position="162"/>
    </location>
</feature>
<protein>
    <recommendedName>
        <fullName evidence="7">YTP1</fullName>
    </recommendedName>
</protein>
<dbReference type="Pfam" id="PF10355">
    <property type="entry name" value="Ytp1"/>
    <property type="match status" value="1"/>
</dbReference>
<feature type="transmembrane region" description="Helical" evidence="2">
    <location>
        <begin position="461"/>
        <end position="484"/>
    </location>
</feature>
<dbReference type="Pfam" id="PF10348">
    <property type="entry name" value="DUF2427"/>
    <property type="match status" value="1"/>
</dbReference>
<feature type="transmembrane region" description="Helical" evidence="2">
    <location>
        <begin position="287"/>
        <end position="303"/>
    </location>
</feature>
<feature type="transmembrane region" description="Helical" evidence="2">
    <location>
        <begin position="114"/>
        <end position="136"/>
    </location>
</feature>
<dbReference type="STRING" id="1151754.M9LNF0"/>
<dbReference type="InterPro" id="IPR018827">
    <property type="entry name" value="YTP1_C"/>
</dbReference>
<proteinExistence type="predicted"/>
<dbReference type="OrthoDB" id="4137487at2759"/>
<feature type="region of interest" description="Disordered" evidence="1">
    <location>
        <begin position="514"/>
        <end position="600"/>
    </location>
</feature>
<feature type="domain" description="Protein YTP1-like C-terminal" evidence="4">
    <location>
        <begin position="227"/>
        <end position="480"/>
    </location>
</feature>
<feature type="domain" description="DUF2427" evidence="3">
    <location>
        <begin position="100"/>
        <end position="199"/>
    </location>
</feature>
<feature type="transmembrane region" description="Helical" evidence="2">
    <location>
        <begin position="182"/>
        <end position="200"/>
    </location>
</feature>
<reference evidence="6" key="1">
    <citation type="journal article" date="2013" name="Genome Announc.">
        <title>Genome sequence of the basidiomycetous yeast Pseudozyma antarctica T-34, a producer of the glycolipid biosurfactants mannosylerythritol lipids.</title>
        <authorList>
            <person name="Morita T."/>
            <person name="Koike H."/>
            <person name="Koyama Y."/>
            <person name="Hagiwara H."/>
            <person name="Ito E."/>
            <person name="Fukuoka T."/>
            <person name="Imura T."/>
            <person name="Machida M."/>
            <person name="Kitamoto D."/>
        </authorList>
    </citation>
    <scope>NUCLEOTIDE SEQUENCE [LARGE SCALE GENOMIC DNA]</scope>
    <source>
        <strain evidence="6">T-34</strain>
    </source>
</reference>
<name>M9LNF0_PSEA3</name>
<feature type="transmembrane region" description="Helical" evidence="2">
    <location>
        <begin position="212"/>
        <end position="231"/>
    </location>
</feature>
<gene>
    <name evidence="5" type="ORF">PANT_9d00049</name>
</gene>
<feature type="transmembrane region" description="Helical" evidence="2">
    <location>
        <begin position="77"/>
        <end position="94"/>
    </location>
</feature>
<evidence type="ECO:0000256" key="1">
    <source>
        <dbReference type="SAM" id="MobiDB-lite"/>
    </source>
</evidence>
<sequence length="600" mass="65944">MTDPRSTGQIHGQRTLWHAEADRPNRQANELSLLRSLLRSTIPAFASFDSGLRKVAASPRMARLSKTWPLPPAPSPANIKMLVASVLLACIPAARAHGHHAHGPADNSVPIDSILWIHIGIQTLAWFFLFPLAMVLGLVRHRLHVPLATASLALTVGGYFLGHGHGGRQFPHTAHGTMASLLVFYLAAQTFLGVYLKLHLQWRPEKWIRPTLVTIHGLLGKSFPIVGWVQMVFGVSTLQSWCFGGHLGQCLAHYIMGSAFQAYAAILIIMMKAGGDWLQRRGQSQEWFDSWVIMLWGIVNTFTEHHGGPWTHKDLQHTLMGVLWWAGGALGIWLSRGGRRNIFPSIIIFLTGWAMSAHSQALMISTMVHSLFGYALMGAGIARMIEVCFVLQGRPTGTTRESPEVPLASQVAVNGSWYPIKPFQYLPPYLLVASGVLFMSATDEELRWADARGVDHATWGLIDFSASMLVFLWINVLVDLYVAYGGRYGAARQNAAQARAADREAQPSRSLYSRLSLGGSTTDAPNPAAPRSRAPAAAAPAVEHHELNGLTSKARGNYDDDMAEPNHVLFDEEDEDPFEEKDRDDQESSGSSAGRGRIQL</sequence>
<dbReference type="PANTHER" id="PTHR31685">
    <property type="entry name" value="INTEGRAL MEMBRANE PROTEIN (AFU_ORTHOLOGUE AFUA_6G12730)-RELATED"/>
    <property type="match status" value="1"/>
</dbReference>
<organism evidence="5 6">
    <name type="scientific">Pseudozyma antarctica (strain T-34)</name>
    <name type="common">Yeast</name>
    <name type="synonym">Candida antarctica</name>
    <dbReference type="NCBI Taxonomy" id="1151754"/>
    <lineage>
        <taxon>Eukaryota</taxon>
        <taxon>Fungi</taxon>
        <taxon>Dikarya</taxon>
        <taxon>Basidiomycota</taxon>
        <taxon>Ustilaginomycotina</taxon>
        <taxon>Ustilaginomycetes</taxon>
        <taxon>Ustilaginales</taxon>
        <taxon>Ustilaginaceae</taxon>
        <taxon>Moesziomyces</taxon>
    </lineage>
</organism>
<dbReference type="CDD" id="cd08760">
    <property type="entry name" value="Cyt_b561_FRRS1_like"/>
    <property type="match status" value="1"/>
</dbReference>